<gene>
    <name evidence="6" type="ORF">H6G74_27880</name>
</gene>
<organism evidence="6 7">
    <name type="scientific">Nostoc spongiaeforme FACHB-130</name>
    <dbReference type="NCBI Taxonomy" id="1357510"/>
    <lineage>
        <taxon>Bacteria</taxon>
        <taxon>Bacillati</taxon>
        <taxon>Cyanobacteriota</taxon>
        <taxon>Cyanophyceae</taxon>
        <taxon>Nostocales</taxon>
        <taxon>Nostocaceae</taxon>
        <taxon>Nostoc</taxon>
    </lineage>
</organism>
<evidence type="ECO:0000313" key="6">
    <source>
        <dbReference type="EMBL" id="MBD2598116.1"/>
    </source>
</evidence>
<dbReference type="PROSITE" id="PS00508">
    <property type="entry name" value="NI_HGENASE_L_2"/>
    <property type="match status" value="1"/>
</dbReference>
<dbReference type="PANTHER" id="PTHR43600:SF2">
    <property type="entry name" value="F420-NON-REDUCING HYDROGENASE VHU SUBUNIT A"/>
    <property type="match status" value="1"/>
</dbReference>
<comment type="similarity">
    <text evidence="2">Belongs to the [NiFe]/[NiFeSe] hydrogenase large subunit family.</text>
</comment>
<comment type="caution">
    <text evidence="6">The sequence shown here is derived from an EMBL/GenBank/DDBJ whole genome shotgun (WGS) entry which is preliminary data.</text>
</comment>
<comment type="cofactor">
    <cofactor evidence="1">
        <name>Ni(2+)</name>
        <dbReference type="ChEBI" id="CHEBI:49786"/>
    </cofactor>
</comment>
<dbReference type="InterPro" id="IPR018194">
    <property type="entry name" value="Ni-dep_hyd_lsu_Ni_BS"/>
</dbReference>
<dbReference type="PANTHER" id="PTHR43600">
    <property type="entry name" value="COENZYME F420 HYDROGENASE, SUBUNIT ALPHA"/>
    <property type="match status" value="1"/>
</dbReference>
<evidence type="ECO:0000256" key="5">
    <source>
        <dbReference type="ARBA" id="ARBA00023002"/>
    </source>
</evidence>
<evidence type="ECO:0000256" key="4">
    <source>
        <dbReference type="ARBA" id="ARBA00022723"/>
    </source>
</evidence>
<protein>
    <submittedName>
        <fullName evidence="6">Ni/Fe hydrogenase subunit alpha</fullName>
    </submittedName>
</protein>
<keyword evidence="3" id="KW-0533">Nickel</keyword>
<dbReference type="InterPro" id="IPR029014">
    <property type="entry name" value="NiFe-Hase_large"/>
</dbReference>
<reference evidence="6 7" key="1">
    <citation type="journal article" date="2020" name="ISME J.">
        <title>Comparative genomics reveals insights into cyanobacterial evolution and habitat adaptation.</title>
        <authorList>
            <person name="Chen M.Y."/>
            <person name="Teng W.K."/>
            <person name="Zhao L."/>
            <person name="Hu C.X."/>
            <person name="Zhou Y.K."/>
            <person name="Han B.P."/>
            <person name="Song L.R."/>
            <person name="Shu W.S."/>
        </authorList>
    </citation>
    <scope>NUCLEOTIDE SEQUENCE [LARGE SCALE GENOMIC DNA]</scope>
    <source>
        <strain evidence="6 7">FACHB-130</strain>
    </source>
</reference>
<dbReference type="InterPro" id="IPR001501">
    <property type="entry name" value="Ni-dep_hyd_lsu"/>
</dbReference>
<dbReference type="Pfam" id="PF00374">
    <property type="entry name" value="NiFeSe_Hases"/>
    <property type="match status" value="2"/>
</dbReference>
<keyword evidence="4" id="KW-0479">Metal-binding</keyword>
<dbReference type="Proteomes" id="UP000603457">
    <property type="component" value="Unassembled WGS sequence"/>
</dbReference>
<evidence type="ECO:0000256" key="3">
    <source>
        <dbReference type="ARBA" id="ARBA00022596"/>
    </source>
</evidence>
<sequence>MTKKIVIDPVTRIEGHAKISIFLDDTGQVSDAHFHVTEFRGFEKFCEGRPLWEMPAITARVCGICPVSHLLASAKAGDRILAVTIPSAAAKLRRLMNLGQILQSHALSFFHLSAPDFLLGMDSNPQTRNVFGLIAAEPEFARGGIRLRQFGQEIIELLGGQKIHPAWAVPGGVREPLTSENRSHIQNRIPEARTTILDALARFKNLLDDYAAEAQTFGNFPSLFMGLVTPNGLWETYDGHLRFVDSAGNILADKLDPTRYQEFIGEAVQPDSYLKSPYYRPLGYPNQNDHCRIDSGMYRVGPLARLNICNRIGTPLADQELQEFRDRGQGTVKSSFFYHYARLIEIIACIEHIEILLDDPDILSTRLRAEAGINQLEGVGVSEAPRGTLFHHYHVDENGLLQKVNLIIATGQNNLAMNRTVAQIARHFIQGNDIPEGMLNRVEAGIRAFDPCLSCSTHAAGQMPLQIQLIAADGNIINQVWRH</sequence>
<name>A0ABR8G4J9_9NOSO</name>
<evidence type="ECO:0000256" key="1">
    <source>
        <dbReference type="ARBA" id="ARBA00001967"/>
    </source>
</evidence>
<accession>A0ABR8G4J9</accession>
<evidence type="ECO:0000313" key="7">
    <source>
        <dbReference type="Proteomes" id="UP000603457"/>
    </source>
</evidence>
<dbReference type="SUPFAM" id="SSF56762">
    <property type="entry name" value="HydB/Nqo4-like"/>
    <property type="match status" value="1"/>
</dbReference>
<keyword evidence="7" id="KW-1185">Reference proteome</keyword>
<proteinExistence type="inferred from homology"/>
<dbReference type="EMBL" id="JACJTB010000060">
    <property type="protein sequence ID" value="MBD2598116.1"/>
    <property type="molecule type" value="Genomic_DNA"/>
</dbReference>
<dbReference type="Gene3D" id="1.10.645.10">
    <property type="entry name" value="Cytochrome-c3 Hydrogenase, chain B"/>
    <property type="match status" value="1"/>
</dbReference>
<evidence type="ECO:0000256" key="2">
    <source>
        <dbReference type="ARBA" id="ARBA00009292"/>
    </source>
</evidence>
<dbReference type="RefSeq" id="WP_190970771.1">
    <property type="nucleotide sequence ID" value="NZ_JACJTB010000060.1"/>
</dbReference>
<keyword evidence="5" id="KW-0560">Oxidoreductase</keyword>